<evidence type="ECO:0000313" key="6">
    <source>
        <dbReference type="EMBL" id="CAD7236799.1"/>
    </source>
</evidence>
<keyword evidence="4" id="KW-0067">ATP-binding</keyword>
<sequence length="257" mass="28531">SPSDSEGKRSPETQEEFSLLIKRRRTDGPPLAPGPLGPLQVDDPSALTSRLQAARAFQCRLQALRSAPEFLLPCLGQDTVACVRRLAADAIPTDTQSPSAQCCDNSFLQSYSRLRCAARSSRYRRGFRSRVGEQEARSLRFPQESSPDRGDEEALLMTHPVFLSTLALEEMVPGPEEVLQRLKEVTERFVMVIPAVKSPTAELIVSHPSCRARLSHRRLLEAAEAHLKPRAAFLHSLGLSMALVFPELRLIQYDCGK</sequence>
<reference evidence="6" key="1">
    <citation type="submission" date="2020-11" db="EMBL/GenBank/DDBJ databases">
        <authorList>
            <person name="Tran Van P."/>
        </authorList>
    </citation>
    <scope>NUCLEOTIDE SEQUENCE</scope>
</reference>
<feature type="non-terminal residue" evidence="6">
    <location>
        <position position="257"/>
    </location>
</feature>
<keyword evidence="2" id="KW-0547">Nucleotide-binding</keyword>
<evidence type="ECO:0000256" key="1">
    <source>
        <dbReference type="ARBA" id="ARBA00004123"/>
    </source>
</evidence>
<evidence type="ECO:0000256" key="2">
    <source>
        <dbReference type="ARBA" id="ARBA00022741"/>
    </source>
</evidence>
<gene>
    <name evidence="6" type="ORF">CTOB1V02_LOCUS14614</name>
</gene>
<feature type="compositionally biased region" description="Basic and acidic residues" evidence="5">
    <location>
        <begin position="1"/>
        <end position="12"/>
    </location>
</feature>
<accession>A0A7R8WYN9</accession>
<dbReference type="GO" id="GO:0042393">
    <property type="term" value="F:histone binding"/>
    <property type="evidence" value="ECO:0007669"/>
    <property type="project" value="TreeGrafter"/>
</dbReference>
<dbReference type="EMBL" id="OB681970">
    <property type="protein sequence ID" value="CAD7236799.1"/>
    <property type="molecule type" value="Genomic_DNA"/>
</dbReference>
<keyword evidence="3" id="KW-0347">Helicase</keyword>
<evidence type="ECO:0000256" key="4">
    <source>
        <dbReference type="ARBA" id="ARBA00022840"/>
    </source>
</evidence>
<evidence type="ECO:0000256" key="3">
    <source>
        <dbReference type="ARBA" id="ARBA00022806"/>
    </source>
</evidence>
<keyword evidence="3" id="KW-0378">Hydrolase</keyword>
<dbReference type="GO" id="GO:0016887">
    <property type="term" value="F:ATP hydrolysis activity"/>
    <property type="evidence" value="ECO:0007669"/>
    <property type="project" value="TreeGrafter"/>
</dbReference>
<dbReference type="AlphaFoldDB" id="A0A7R8WYN9"/>
<dbReference type="GO" id="GO:0000812">
    <property type="term" value="C:Swr1 complex"/>
    <property type="evidence" value="ECO:0007669"/>
    <property type="project" value="TreeGrafter"/>
</dbReference>
<proteinExistence type="predicted"/>
<feature type="region of interest" description="Disordered" evidence="5">
    <location>
        <begin position="1"/>
        <end position="39"/>
    </location>
</feature>
<name>A0A7R8WYN9_9CRUS</name>
<dbReference type="PANTHER" id="PTHR45685">
    <property type="entry name" value="HELICASE SRCAP-RELATED"/>
    <property type="match status" value="1"/>
</dbReference>
<feature type="non-terminal residue" evidence="6">
    <location>
        <position position="1"/>
    </location>
</feature>
<dbReference type="GO" id="GO:0003677">
    <property type="term" value="F:DNA binding"/>
    <property type="evidence" value="ECO:0007669"/>
    <property type="project" value="UniProtKB-KW"/>
</dbReference>
<protein>
    <submittedName>
        <fullName evidence="6">Uncharacterized protein</fullName>
    </submittedName>
</protein>
<comment type="subcellular location">
    <subcellularLocation>
        <location evidence="1">Nucleus</location>
    </subcellularLocation>
</comment>
<dbReference type="InterPro" id="IPR050520">
    <property type="entry name" value="INO80/SWR1_helicase"/>
</dbReference>
<dbReference type="GO" id="GO:0006338">
    <property type="term" value="P:chromatin remodeling"/>
    <property type="evidence" value="ECO:0007669"/>
    <property type="project" value="TreeGrafter"/>
</dbReference>
<dbReference type="GO" id="GO:0004386">
    <property type="term" value="F:helicase activity"/>
    <property type="evidence" value="ECO:0007669"/>
    <property type="project" value="UniProtKB-KW"/>
</dbReference>
<evidence type="ECO:0000256" key="5">
    <source>
        <dbReference type="SAM" id="MobiDB-lite"/>
    </source>
</evidence>
<dbReference type="GO" id="GO:0005524">
    <property type="term" value="F:ATP binding"/>
    <property type="evidence" value="ECO:0007669"/>
    <property type="project" value="UniProtKB-KW"/>
</dbReference>
<dbReference type="PANTHER" id="PTHR45685:SF1">
    <property type="entry name" value="HELICASE SRCAP"/>
    <property type="match status" value="1"/>
</dbReference>
<organism evidence="6">
    <name type="scientific">Cyprideis torosa</name>
    <dbReference type="NCBI Taxonomy" id="163714"/>
    <lineage>
        <taxon>Eukaryota</taxon>
        <taxon>Metazoa</taxon>
        <taxon>Ecdysozoa</taxon>
        <taxon>Arthropoda</taxon>
        <taxon>Crustacea</taxon>
        <taxon>Oligostraca</taxon>
        <taxon>Ostracoda</taxon>
        <taxon>Podocopa</taxon>
        <taxon>Podocopida</taxon>
        <taxon>Cytherocopina</taxon>
        <taxon>Cytheroidea</taxon>
        <taxon>Cytherideidae</taxon>
        <taxon>Cyprideis</taxon>
    </lineage>
</organism>